<gene>
    <name evidence="2" type="ORF">GOQ09_14650</name>
</gene>
<evidence type="ECO:0000313" key="3">
    <source>
        <dbReference type="Proteomes" id="UP000425817"/>
    </source>
</evidence>
<organism evidence="2 3">
    <name type="scientific">Variovorax paradoxus</name>
    <dbReference type="NCBI Taxonomy" id="34073"/>
    <lineage>
        <taxon>Bacteria</taxon>
        <taxon>Pseudomonadati</taxon>
        <taxon>Pseudomonadota</taxon>
        <taxon>Betaproteobacteria</taxon>
        <taxon>Burkholderiales</taxon>
        <taxon>Comamonadaceae</taxon>
        <taxon>Variovorax</taxon>
    </lineage>
</organism>
<dbReference type="InterPro" id="IPR000845">
    <property type="entry name" value="Nucleoside_phosphorylase_d"/>
</dbReference>
<dbReference type="Proteomes" id="UP000425817">
    <property type="component" value="Chromosome"/>
</dbReference>
<accession>A0A6I6HC66</accession>
<dbReference type="Gene3D" id="3.40.50.1580">
    <property type="entry name" value="Nucleoside phosphorylase domain"/>
    <property type="match status" value="1"/>
</dbReference>
<dbReference type="CDD" id="cd09008">
    <property type="entry name" value="MTAN"/>
    <property type="match status" value="1"/>
</dbReference>
<dbReference type="AlphaFoldDB" id="A0A6I6HC66"/>
<sequence>MTMRWRSLLAAGVLAFGLAGCAGVYKTGASGTSGLRLDDTPRIAVISAFEPELKLLLSRLQGPARHSVNGVEFTTGTLQGKPVVLFLSGISMTNATMNTQLVLDRFRVTSIVFSGIAGGVNPSLHVGDVTVPAQWGQYLEVLMARETAPGKFTAPPFITDATLPNFGMMHPRPVEVRSAAKPGIERKFWFEADPKMLEVARSIRNVDLANCSAGKCLARKPQLVVGGNGVSGQAFMDNKAYREYTFKTFQANVLDMETAAVGMVAYSNGVPYIAFRSLSDLAGGGEGANEMGTFMGIAADNSAKVMLAFLAAWK</sequence>
<dbReference type="EMBL" id="CP046622">
    <property type="protein sequence ID" value="QGW82736.1"/>
    <property type="molecule type" value="Genomic_DNA"/>
</dbReference>
<dbReference type="GO" id="GO:0003824">
    <property type="term" value="F:catalytic activity"/>
    <property type="evidence" value="ECO:0007669"/>
    <property type="project" value="InterPro"/>
</dbReference>
<dbReference type="OrthoDB" id="9792278at2"/>
<dbReference type="PANTHER" id="PTHR21234:SF42">
    <property type="entry name" value="PHOSPHORYLASE SUPERFAMILY PROTEIN"/>
    <property type="match status" value="1"/>
</dbReference>
<evidence type="ECO:0000313" key="2">
    <source>
        <dbReference type="EMBL" id="QGW82736.1"/>
    </source>
</evidence>
<protein>
    <submittedName>
        <fullName evidence="2">Phosphorylase</fullName>
    </submittedName>
</protein>
<dbReference type="PANTHER" id="PTHR21234">
    <property type="entry name" value="PURINE NUCLEOSIDE PHOSPHORYLASE"/>
    <property type="match status" value="1"/>
</dbReference>
<feature type="domain" description="Nucleoside phosphorylase" evidence="1">
    <location>
        <begin position="42"/>
        <end position="311"/>
    </location>
</feature>
<dbReference type="Pfam" id="PF01048">
    <property type="entry name" value="PNP_UDP_1"/>
    <property type="match status" value="1"/>
</dbReference>
<dbReference type="InterPro" id="IPR035994">
    <property type="entry name" value="Nucleoside_phosphorylase_sf"/>
</dbReference>
<reference evidence="2 3" key="1">
    <citation type="submission" date="2019-12" db="EMBL/GenBank/DDBJ databases">
        <title>Hybrid Genome Assemblies of two High G+C Isolates from Undergraduate Microbiology Courses.</title>
        <authorList>
            <person name="Ne Ville C.J."/>
            <person name="Enright D."/>
            <person name="Hernandez I."/>
            <person name="Dodsworth J."/>
            <person name="Orwin P.M."/>
        </authorList>
    </citation>
    <scope>NUCLEOTIDE SEQUENCE [LARGE SCALE GENOMIC DNA]</scope>
    <source>
        <strain evidence="2 3">CSUSB</strain>
    </source>
</reference>
<proteinExistence type="predicted"/>
<dbReference type="SUPFAM" id="SSF53167">
    <property type="entry name" value="Purine and uridine phosphorylases"/>
    <property type="match status" value="1"/>
</dbReference>
<dbReference type="GO" id="GO:0009116">
    <property type="term" value="P:nucleoside metabolic process"/>
    <property type="evidence" value="ECO:0007669"/>
    <property type="project" value="InterPro"/>
</dbReference>
<evidence type="ECO:0000259" key="1">
    <source>
        <dbReference type="Pfam" id="PF01048"/>
    </source>
</evidence>
<name>A0A6I6HC66_VARPD</name>
<dbReference type="PROSITE" id="PS51257">
    <property type="entry name" value="PROKAR_LIPOPROTEIN"/>
    <property type="match status" value="1"/>
</dbReference>